<keyword evidence="11" id="KW-0333">Golgi apparatus</keyword>
<dbReference type="InterPro" id="IPR000960">
    <property type="entry name" value="Flavin_mOase"/>
</dbReference>
<dbReference type="GO" id="GO:0030008">
    <property type="term" value="C:TRAPP complex"/>
    <property type="evidence" value="ECO:0007669"/>
    <property type="project" value="InterPro"/>
</dbReference>
<evidence type="ECO:0000256" key="10">
    <source>
        <dbReference type="ARBA" id="ARBA00023002"/>
    </source>
</evidence>
<dbReference type="OMA" id="FRHREVM"/>
<keyword evidence="10 12" id="KW-0560">Oxidoreductase</keyword>
<dbReference type="STRING" id="48709.A0A1D2NFJ5"/>
<evidence type="ECO:0000256" key="9">
    <source>
        <dbReference type="ARBA" id="ARBA00022892"/>
    </source>
</evidence>
<keyword evidence="6" id="KW-0256">Endoplasmic reticulum</keyword>
<dbReference type="Pfam" id="PF04099">
    <property type="entry name" value="Sybindin"/>
    <property type="match status" value="1"/>
</dbReference>
<evidence type="ECO:0000256" key="8">
    <source>
        <dbReference type="ARBA" id="ARBA00022857"/>
    </source>
</evidence>
<dbReference type="GO" id="GO:0005794">
    <property type="term" value="C:Golgi apparatus"/>
    <property type="evidence" value="ECO:0007669"/>
    <property type="project" value="UniProtKB-SubCell"/>
</dbReference>
<dbReference type="GO" id="GO:0016192">
    <property type="term" value="P:vesicle-mediated transport"/>
    <property type="evidence" value="ECO:0007669"/>
    <property type="project" value="UniProtKB-KW"/>
</dbReference>
<evidence type="ECO:0000256" key="7">
    <source>
        <dbReference type="ARBA" id="ARBA00022827"/>
    </source>
</evidence>
<name>A0A1D2NFJ5_ORCCI</name>
<dbReference type="EMBL" id="LJIJ01000057">
    <property type="protein sequence ID" value="ODN04029.1"/>
    <property type="molecule type" value="Genomic_DNA"/>
</dbReference>
<dbReference type="GO" id="GO:0004499">
    <property type="term" value="F:N,N-dimethylaniline monooxygenase activity"/>
    <property type="evidence" value="ECO:0007669"/>
    <property type="project" value="InterPro"/>
</dbReference>
<comment type="similarity">
    <text evidence="3 12">Belongs to the FMO family.</text>
</comment>
<keyword evidence="12" id="KW-0503">Monooxygenase</keyword>
<dbReference type="Pfam" id="PF00743">
    <property type="entry name" value="FMO-like"/>
    <property type="match status" value="1"/>
</dbReference>
<dbReference type="SUPFAM" id="SSF51905">
    <property type="entry name" value="FAD/NAD(P)-binding domain"/>
    <property type="match status" value="2"/>
</dbReference>
<evidence type="ECO:0000256" key="6">
    <source>
        <dbReference type="ARBA" id="ARBA00022824"/>
    </source>
</evidence>
<keyword evidence="5 12" id="KW-0285">Flavoprotein</keyword>
<protein>
    <recommendedName>
        <fullName evidence="12">Flavin-containing monooxygenase</fullName>
        <ecNumber evidence="12">1.-.-.-</ecNumber>
    </recommendedName>
</protein>
<dbReference type="InterPro" id="IPR020946">
    <property type="entry name" value="Flavin_mOase-like"/>
</dbReference>
<proteinExistence type="inferred from homology"/>
<comment type="subcellular location">
    <subcellularLocation>
        <location evidence="1">Endoplasmic reticulum</location>
    </subcellularLocation>
    <subcellularLocation>
        <location evidence="2">Golgi apparatus</location>
    </subcellularLocation>
</comment>
<dbReference type="Proteomes" id="UP000094527">
    <property type="component" value="Unassembled WGS sequence"/>
</dbReference>
<gene>
    <name evidence="13" type="ORF">Ocin01_02648</name>
</gene>
<keyword evidence="4" id="KW-0813">Transport</keyword>
<dbReference type="Gene3D" id="3.50.50.60">
    <property type="entry name" value="FAD/NAD(P)-binding domain"/>
    <property type="match status" value="2"/>
</dbReference>
<dbReference type="PRINTS" id="PR00370">
    <property type="entry name" value="FMOXYGENASE"/>
</dbReference>
<evidence type="ECO:0000313" key="13">
    <source>
        <dbReference type="EMBL" id="ODN04029.1"/>
    </source>
</evidence>
<evidence type="ECO:0000313" key="14">
    <source>
        <dbReference type="Proteomes" id="UP000094527"/>
    </source>
</evidence>
<dbReference type="GO" id="GO:0050661">
    <property type="term" value="F:NADP binding"/>
    <property type="evidence" value="ECO:0007669"/>
    <property type="project" value="InterPro"/>
</dbReference>
<dbReference type="InterPro" id="IPR050346">
    <property type="entry name" value="FMO-like"/>
</dbReference>
<dbReference type="EC" id="1.-.-.-" evidence="12"/>
<comment type="cofactor">
    <cofactor evidence="12">
        <name>FAD</name>
        <dbReference type="ChEBI" id="CHEBI:57692"/>
    </cofactor>
</comment>
<dbReference type="AlphaFoldDB" id="A0A1D2NFJ5"/>
<organism evidence="13 14">
    <name type="scientific">Orchesella cincta</name>
    <name type="common">Springtail</name>
    <name type="synonym">Podura cincta</name>
    <dbReference type="NCBI Taxonomy" id="48709"/>
    <lineage>
        <taxon>Eukaryota</taxon>
        <taxon>Metazoa</taxon>
        <taxon>Ecdysozoa</taxon>
        <taxon>Arthropoda</taxon>
        <taxon>Hexapoda</taxon>
        <taxon>Collembola</taxon>
        <taxon>Entomobryomorpha</taxon>
        <taxon>Entomobryoidea</taxon>
        <taxon>Orchesellidae</taxon>
        <taxon>Orchesellinae</taxon>
        <taxon>Orchesella</taxon>
    </lineage>
</organism>
<evidence type="ECO:0000256" key="5">
    <source>
        <dbReference type="ARBA" id="ARBA00022630"/>
    </source>
</evidence>
<dbReference type="OrthoDB" id="246406at2759"/>
<keyword evidence="14" id="KW-1185">Reference proteome</keyword>
<dbReference type="Gene3D" id="3.30.450.70">
    <property type="match status" value="1"/>
</dbReference>
<reference evidence="13 14" key="1">
    <citation type="journal article" date="2016" name="Genome Biol. Evol.">
        <title>Gene Family Evolution Reflects Adaptation to Soil Environmental Stressors in the Genome of the Collembolan Orchesella cincta.</title>
        <authorList>
            <person name="Faddeeva-Vakhrusheva A."/>
            <person name="Derks M.F."/>
            <person name="Anvar S.Y."/>
            <person name="Agamennone V."/>
            <person name="Suring W."/>
            <person name="Smit S."/>
            <person name="van Straalen N.M."/>
            <person name="Roelofs D."/>
        </authorList>
    </citation>
    <scope>NUCLEOTIDE SEQUENCE [LARGE SCALE GENOMIC DNA]</scope>
    <source>
        <tissue evidence="13">Mixed pool</tissue>
    </source>
</reference>
<dbReference type="SUPFAM" id="SSF64356">
    <property type="entry name" value="SNARE-like"/>
    <property type="match status" value="1"/>
</dbReference>
<dbReference type="InterPro" id="IPR007233">
    <property type="entry name" value="TRAPPC"/>
</dbReference>
<sequence>MGAGAAGLIALRHVQEDPDLDGCIFEQTNSVGGIWKYIDKTGNDEYGIPIHSTAYKGLRTNLPKEIMGYLDYKFPESQHSYINHEEVLNYFKKFVSSYDLMGKIHFTTRVTNVQPNLVNEQPSWKVITEDLTTKSTSEHFFDSIMVCNGHYTKSYIPNITDLKAFQGEIFHSRDYRTPDIFSGKRVIVLGAGPSAIDISIELAEFASKVILSCKQPNYAMPNKISIHSPIVSTKENSFITATGDEVECDVLLLCSGYVYDFPFLSPDCGITVEKGKYVYPLYRHMINAMFPTMLLVGIPFTVCPFPQFDIQIRYFLKVLKGELTLPSKDEMLQEIKDEEQTRLENKVPFNHSHKFGDRQWEYNVQLAEEAGFLDLIQPVVKKVYDRAGVRRVDDPANYKYDHMMAIHSVYIVSKSGGMIFNYDHNFPKVESEKTFSFPMDLKLELRNKKLVVVFGQRDGICIGQTLLSINGTLVTGGQMENGEDALEYLSNGANFPASLRFGRTRMTTNEKMFLGSMFYPLYAIASQISPEPHSSGIQVLEAETFKLHCLQTLTGVKFIAICDPRLQGMEIILRKIYELYADYVLKNPFYALEMPIRCDLFNDNLKVLLETIERTGITNV</sequence>
<evidence type="ECO:0000256" key="3">
    <source>
        <dbReference type="ARBA" id="ARBA00009183"/>
    </source>
</evidence>
<accession>A0A1D2NFJ5</accession>
<dbReference type="PANTHER" id="PTHR23023">
    <property type="entry name" value="DIMETHYLANILINE MONOOXYGENASE"/>
    <property type="match status" value="1"/>
</dbReference>
<dbReference type="InterPro" id="IPR036188">
    <property type="entry name" value="FAD/NAD-bd_sf"/>
</dbReference>
<evidence type="ECO:0000256" key="12">
    <source>
        <dbReference type="RuleBase" id="RU361177"/>
    </source>
</evidence>
<comment type="caution">
    <text evidence="13">The sequence shown here is derived from an EMBL/GenBank/DDBJ whole genome shotgun (WGS) entry which is preliminary data.</text>
</comment>
<keyword evidence="7 12" id="KW-0274">FAD</keyword>
<keyword evidence="9" id="KW-0931">ER-Golgi transport</keyword>
<evidence type="ECO:0000256" key="11">
    <source>
        <dbReference type="ARBA" id="ARBA00023034"/>
    </source>
</evidence>
<evidence type="ECO:0000256" key="1">
    <source>
        <dbReference type="ARBA" id="ARBA00004240"/>
    </source>
</evidence>
<dbReference type="InterPro" id="IPR011012">
    <property type="entry name" value="Longin-like_dom_sf"/>
</dbReference>
<evidence type="ECO:0000256" key="4">
    <source>
        <dbReference type="ARBA" id="ARBA00022448"/>
    </source>
</evidence>
<dbReference type="SMART" id="SM01399">
    <property type="entry name" value="Sybindin"/>
    <property type="match status" value="1"/>
</dbReference>
<keyword evidence="8" id="KW-0521">NADP</keyword>
<evidence type="ECO:0000256" key="2">
    <source>
        <dbReference type="ARBA" id="ARBA00004555"/>
    </source>
</evidence>
<dbReference type="GO" id="GO:0050660">
    <property type="term" value="F:flavin adenine dinucleotide binding"/>
    <property type="evidence" value="ECO:0007669"/>
    <property type="project" value="InterPro"/>
</dbReference>
<dbReference type="GO" id="GO:0005783">
    <property type="term" value="C:endoplasmic reticulum"/>
    <property type="evidence" value="ECO:0007669"/>
    <property type="project" value="UniProtKB-SubCell"/>
</dbReference>
<dbReference type="CDD" id="cd14856">
    <property type="entry name" value="TRAPPC4_synbindin"/>
    <property type="match status" value="1"/>
</dbReference>